<protein>
    <submittedName>
        <fullName evidence="2">Uncharacterized protein</fullName>
    </submittedName>
</protein>
<dbReference type="Proteomes" id="UP001189429">
    <property type="component" value="Unassembled WGS sequence"/>
</dbReference>
<feature type="non-terminal residue" evidence="2">
    <location>
        <position position="476"/>
    </location>
</feature>
<feature type="region of interest" description="Disordered" evidence="1">
    <location>
        <begin position="173"/>
        <end position="221"/>
    </location>
</feature>
<feature type="compositionally biased region" description="Basic and acidic residues" evidence="1">
    <location>
        <begin position="331"/>
        <end position="345"/>
    </location>
</feature>
<evidence type="ECO:0000313" key="3">
    <source>
        <dbReference type="Proteomes" id="UP001189429"/>
    </source>
</evidence>
<feature type="compositionally biased region" description="Basic and acidic residues" evidence="1">
    <location>
        <begin position="61"/>
        <end position="70"/>
    </location>
</feature>
<accession>A0ABN9VBY4</accession>
<feature type="region of interest" description="Disordered" evidence="1">
    <location>
        <begin position="60"/>
        <end position="89"/>
    </location>
</feature>
<feature type="compositionally biased region" description="Low complexity" evidence="1">
    <location>
        <begin position="175"/>
        <end position="203"/>
    </location>
</feature>
<proteinExistence type="predicted"/>
<evidence type="ECO:0000313" key="2">
    <source>
        <dbReference type="EMBL" id="CAK0869480.1"/>
    </source>
</evidence>
<comment type="caution">
    <text evidence="2">The sequence shown here is derived from an EMBL/GenBank/DDBJ whole genome shotgun (WGS) entry which is preliminary data.</text>
</comment>
<organism evidence="2 3">
    <name type="scientific">Prorocentrum cordatum</name>
    <dbReference type="NCBI Taxonomy" id="2364126"/>
    <lineage>
        <taxon>Eukaryota</taxon>
        <taxon>Sar</taxon>
        <taxon>Alveolata</taxon>
        <taxon>Dinophyceae</taxon>
        <taxon>Prorocentrales</taxon>
        <taxon>Prorocentraceae</taxon>
        <taxon>Prorocentrum</taxon>
    </lineage>
</organism>
<sequence>MAVESASPLWLLPARMSRLLACRGGCGLLVHSEAAGPRGREYGKFAGFCCLRCKEAQGAGDHGKKCEHQQAPDGTPRFGEEAPLRDGHAEQHGVKHYRGEVGGQVVTVIVCEDPRHKHVQFALGWAEEARHLWGEELPERGTREVWPGCNAAQPGDERLCAVVPDGPKVFGLGGSLLSPPSADASQSARASTRSSGRAPSTSPLRSTARPRSRRGSAPGAFQRSCGICRRRRCRRPPCRGRRRAMPPALGRAREAAWRRRSAGRRGRSTARPRGAAPPRQSGGPRPRGGRWSRPRGPSPTATDFGRDSWGSGGAAQPSASGGRASGGWGPADDRWQRGDRWREGWGDAWTSSQAPGEAWGSSGQWRHGGGGCGTAPPDPWRPAPGEEEDAVLRQLDLLEGAILAQEPDQSARPGGLRHQLAELRRAHLADLERARPVGAEPQPQPHRAAEPQPQRTAAPSSPAARTGASAGAQGGV</sequence>
<gene>
    <name evidence="2" type="ORF">PCOR1329_LOCUS55821</name>
</gene>
<name>A0ABN9VBY4_9DINO</name>
<dbReference type="EMBL" id="CAUYUJ010016852">
    <property type="protein sequence ID" value="CAK0869480.1"/>
    <property type="molecule type" value="Genomic_DNA"/>
</dbReference>
<feature type="compositionally biased region" description="Low complexity" evidence="1">
    <location>
        <begin position="271"/>
        <end position="286"/>
    </location>
</feature>
<feature type="compositionally biased region" description="Basic and acidic residues" evidence="1">
    <location>
        <begin position="78"/>
        <end position="89"/>
    </location>
</feature>
<feature type="compositionally biased region" description="Basic residues" evidence="1">
    <location>
        <begin position="258"/>
        <end position="270"/>
    </location>
</feature>
<reference evidence="2" key="1">
    <citation type="submission" date="2023-10" db="EMBL/GenBank/DDBJ databases">
        <authorList>
            <person name="Chen Y."/>
            <person name="Shah S."/>
            <person name="Dougan E. K."/>
            <person name="Thang M."/>
            <person name="Chan C."/>
        </authorList>
    </citation>
    <scope>NUCLEOTIDE SEQUENCE [LARGE SCALE GENOMIC DNA]</scope>
</reference>
<feature type="region of interest" description="Disordered" evidence="1">
    <location>
        <begin position="237"/>
        <end position="385"/>
    </location>
</feature>
<evidence type="ECO:0000256" key="1">
    <source>
        <dbReference type="SAM" id="MobiDB-lite"/>
    </source>
</evidence>
<keyword evidence="3" id="KW-1185">Reference proteome</keyword>
<feature type="region of interest" description="Disordered" evidence="1">
    <location>
        <begin position="427"/>
        <end position="476"/>
    </location>
</feature>